<evidence type="ECO:0000313" key="1">
    <source>
        <dbReference type="EMBL" id="GCA81425.1"/>
    </source>
</evidence>
<evidence type="ECO:0000313" key="2">
    <source>
        <dbReference type="Proteomes" id="UP000324689"/>
    </source>
</evidence>
<reference evidence="1 2" key="1">
    <citation type="submission" date="2018-09" db="EMBL/GenBank/DDBJ databases">
        <title>Evolutionary history of phycoerythrin pigmentation in the water bloom-forming cyanobacterium Microcystis aeruginosa.</title>
        <authorList>
            <person name="Tanabe Y."/>
            <person name="Tanabe Y."/>
            <person name="Yamaguchi H."/>
        </authorList>
    </citation>
    <scope>NUCLEOTIDE SEQUENCE [LARGE SCALE GENOMIC DNA]</scope>
    <source>
        <strain evidence="1 2">NIES-2521</strain>
    </source>
</reference>
<proteinExistence type="predicted"/>
<organism evidence="1 2">
    <name type="scientific">Microcystis aeruginosa NIES-2521</name>
    <dbReference type="NCBI Taxonomy" id="2303983"/>
    <lineage>
        <taxon>Bacteria</taxon>
        <taxon>Bacillati</taxon>
        <taxon>Cyanobacteriota</taxon>
        <taxon>Cyanophyceae</taxon>
        <taxon>Oscillatoriophycideae</taxon>
        <taxon>Chroococcales</taxon>
        <taxon>Microcystaceae</taxon>
        <taxon>Microcystis</taxon>
    </lineage>
</organism>
<dbReference type="AlphaFoldDB" id="A0A5A5S2M7"/>
<accession>A0A5A5S2M7</accession>
<dbReference type="EMBL" id="BHVQ01000055">
    <property type="protein sequence ID" value="GCA81425.1"/>
    <property type="molecule type" value="Genomic_DNA"/>
</dbReference>
<sequence>MTVLDAIIGDDSDRIVMLYFSETPQKLMHLNRRTGIIAEHIH</sequence>
<gene>
    <name evidence="1" type="ORF">MiTs_03441</name>
</gene>
<comment type="caution">
    <text evidence="1">The sequence shown here is derived from an EMBL/GenBank/DDBJ whole genome shotgun (WGS) entry which is preliminary data.</text>
</comment>
<name>A0A5A5S2M7_MICAE</name>
<dbReference type="Proteomes" id="UP000324689">
    <property type="component" value="Unassembled WGS sequence"/>
</dbReference>
<protein>
    <submittedName>
        <fullName evidence="1">Uncharacterized protein</fullName>
    </submittedName>
</protein>